<evidence type="ECO:0000256" key="9">
    <source>
        <dbReference type="SAM" id="SignalP"/>
    </source>
</evidence>
<evidence type="ECO:0000256" key="3">
    <source>
        <dbReference type="ARBA" id="ARBA00022475"/>
    </source>
</evidence>
<dbReference type="InterPro" id="IPR010920">
    <property type="entry name" value="LSM_dom_sf"/>
</dbReference>
<feature type="transmembrane region" description="Helical" evidence="7">
    <location>
        <begin position="197"/>
        <end position="215"/>
    </location>
</feature>
<dbReference type="GO" id="GO:0005886">
    <property type="term" value="C:plasma membrane"/>
    <property type="evidence" value="ECO:0007669"/>
    <property type="project" value="UniProtKB-SubCell"/>
</dbReference>
<feature type="compositionally biased region" description="Basic and acidic residues" evidence="8">
    <location>
        <begin position="428"/>
        <end position="447"/>
    </location>
</feature>
<dbReference type="Gene3D" id="3.30.1340.30">
    <property type="match status" value="1"/>
</dbReference>
<dbReference type="SUPFAM" id="SSF82689">
    <property type="entry name" value="Mechanosensitive channel protein MscS (YggB), C-terminal domain"/>
    <property type="match status" value="1"/>
</dbReference>
<evidence type="ECO:0000256" key="6">
    <source>
        <dbReference type="ARBA" id="ARBA00023136"/>
    </source>
</evidence>
<evidence type="ECO:0000313" key="12">
    <source>
        <dbReference type="Proteomes" id="UP000628017"/>
    </source>
</evidence>
<dbReference type="Pfam" id="PF21082">
    <property type="entry name" value="MS_channel_3rd"/>
    <property type="match status" value="1"/>
</dbReference>
<evidence type="ECO:0000256" key="5">
    <source>
        <dbReference type="ARBA" id="ARBA00022989"/>
    </source>
</evidence>
<organism evidence="11 12">
    <name type="scientific">Neptunicoccus cionae</name>
    <dbReference type="NCBI Taxonomy" id="2035344"/>
    <lineage>
        <taxon>Bacteria</taxon>
        <taxon>Pseudomonadati</taxon>
        <taxon>Pseudomonadota</taxon>
        <taxon>Alphaproteobacteria</taxon>
        <taxon>Rhodobacterales</taxon>
        <taxon>Paracoccaceae</taxon>
        <taxon>Neptunicoccus</taxon>
    </lineage>
</organism>
<keyword evidence="12" id="KW-1185">Reference proteome</keyword>
<accession>A0A916R2B6</accession>
<feature type="transmembrane region" description="Helical" evidence="7">
    <location>
        <begin position="173"/>
        <end position="191"/>
    </location>
</feature>
<dbReference type="InterPro" id="IPR045275">
    <property type="entry name" value="MscS_archaea/bacteria_type"/>
</dbReference>
<reference evidence="11" key="1">
    <citation type="journal article" date="2014" name="Int. J. Syst. Evol. Microbiol.">
        <title>Complete genome sequence of Corynebacterium casei LMG S-19264T (=DSM 44701T), isolated from a smear-ripened cheese.</title>
        <authorList>
            <consortium name="US DOE Joint Genome Institute (JGI-PGF)"/>
            <person name="Walter F."/>
            <person name="Albersmeier A."/>
            <person name="Kalinowski J."/>
            <person name="Ruckert C."/>
        </authorList>
    </citation>
    <scope>NUCLEOTIDE SEQUENCE</scope>
    <source>
        <strain evidence="11">CGMCC 1.15880</strain>
    </source>
</reference>
<protein>
    <recommendedName>
        <fullName evidence="7">Small-conductance mechanosensitive channel</fullName>
    </recommendedName>
</protein>
<comment type="caution">
    <text evidence="11">The sequence shown here is derived from an EMBL/GenBank/DDBJ whole genome shotgun (WGS) entry which is preliminary data.</text>
</comment>
<name>A0A916R2B6_9RHOB</name>
<dbReference type="Gene3D" id="1.10.287.1260">
    <property type="match status" value="1"/>
</dbReference>
<sequence length="447" mass="48354">MRNVLLLPFLIAMIFAAPATSQTAESDQPAGQIAVEDNAATDAAIATRIRDILEELDVYSKVTVSVSNGIVLLRGTTLDAASVLAVEELVSRVEGVVAVENRVIESTDLIERLDPLMERFSDRMQRSIAYLPLLLVALAAFVIVAALGILLARMKQPWDRLAPNMFIADIYRQIIRLVFVIAGLVVALDILNATALLSTILGAAGIIGLAIGFAVRDTVENFIASIMLSIRQPFRPNDSIEINGDEGMVIRLTSRATILLSFDGNHIRIPNSTVFKSRIVNYSRNAERRFVIDFGVAGDTDLTQARQIALTALKNLPFVIDAPAPGVWVEGLGDSTITLRCAGWVNQQDSSLVLARGEAIEVIKTALEDAGVEMPEPTYRLVSQYAGGSAPAPETPSVGKSKPATGKTPEQVDLKDVSADEALDDIVNEERDARQDNDLLTRQAPEE</sequence>
<dbReference type="InterPro" id="IPR006685">
    <property type="entry name" value="MscS_channel_2nd"/>
</dbReference>
<reference evidence="11" key="2">
    <citation type="submission" date="2020-09" db="EMBL/GenBank/DDBJ databases">
        <authorList>
            <person name="Sun Q."/>
            <person name="Zhou Y."/>
        </authorList>
    </citation>
    <scope>NUCLEOTIDE SEQUENCE</scope>
    <source>
        <strain evidence="11">CGMCC 1.15880</strain>
    </source>
</reference>
<dbReference type="RefSeq" id="WP_188675586.1">
    <property type="nucleotide sequence ID" value="NZ_BMKA01000003.1"/>
</dbReference>
<keyword evidence="7" id="KW-0407">Ion channel</keyword>
<dbReference type="Gene3D" id="3.30.70.100">
    <property type="match status" value="1"/>
</dbReference>
<dbReference type="Gene3D" id="2.30.30.60">
    <property type="match status" value="1"/>
</dbReference>
<dbReference type="PANTHER" id="PTHR30221:SF1">
    <property type="entry name" value="SMALL-CONDUCTANCE MECHANOSENSITIVE CHANNEL"/>
    <property type="match status" value="1"/>
</dbReference>
<feature type="region of interest" description="Disordered" evidence="8">
    <location>
        <begin position="386"/>
        <end position="447"/>
    </location>
</feature>
<proteinExistence type="inferred from homology"/>
<keyword evidence="9" id="KW-0732">Signal</keyword>
<evidence type="ECO:0000256" key="1">
    <source>
        <dbReference type="ARBA" id="ARBA00004651"/>
    </source>
</evidence>
<dbReference type="SUPFAM" id="SSF50182">
    <property type="entry name" value="Sm-like ribonucleoproteins"/>
    <property type="match status" value="1"/>
</dbReference>
<keyword evidence="7" id="KW-0997">Cell inner membrane</keyword>
<dbReference type="GO" id="GO:0008381">
    <property type="term" value="F:mechanosensitive monoatomic ion channel activity"/>
    <property type="evidence" value="ECO:0007669"/>
    <property type="project" value="InterPro"/>
</dbReference>
<dbReference type="PROSITE" id="PS50914">
    <property type="entry name" value="BON"/>
    <property type="match status" value="1"/>
</dbReference>
<keyword evidence="7" id="KW-0406">Ion transport</keyword>
<dbReference type="InterPro" id="IPR023408">
    <property type="entry name" value="MscS_beta-dom_sf"/>
</dbReference>
<dbReference type="InterPro" id="IPR049278">
    <property type="entry name" value="MS_channel_C"/>
</dbReference>
<comment type="similarity">
    <text evidence="2 7">Belongs to the MscS (TC 1.A.23) family.</text>
</comment>
<dbReference type="InterPro" id="IPR011066">
    <property type="entry name" value="MscS_channel_C_sf"/>
</dbReference>
<keyword evidence="5 7" id="KW-1133">Transmembrane helix</keyword>
<evidence type="ECO:0000259" key="10">
    <source>
        <dbReference type="PROSITE" id="PS50914"/>
    </source>
</evidence>
<dbReference type="AlphaFoldDB" id="A0A916R2B6"/>
<dbReference type="PANTHER" id="PTHR30221">
    <property type="entry name" value="SMALL-CONDUCTANCE MECHANOSENSITIVE CHANNEL"/>
    <property type="match status" value="1"/>
</dbReference>
<dbReference type="InterPro" id="IPR007055">
    <property type="entry name" value="BON_dom"/>
</dbReference>
<dbReference type="Proteomes" id="UP000628017">
    <property type="component" value="Unassembled WGS sequence"/>
</dbReference>
<feature type="domain" description="BON" evidence="10">
    <location>
        <begin position="41"/>
        <end position="107"/>
    </location>
</feature>
<evidence type="ECO:0000256" key="2">
    <source>
        <dbReference type="ARBA" id="ARBA00008017"/>
    </source>
</evidence>
<evidence type="ECO:0000256" key="7">
    <source>
        <dbReference type="RuleBase" id="RU369025"/>
    </source>
</evidence>
<gene>
    <name evidence="11" type="ORF">GCM10011498_24250</name>
</gene>
<comment type="caution">
    <text evidence="7">Lacks conserved residue(s) required for the propagation of feature annotation.</text>
</comment>
<dbReference type="Pfam" id="PF00924">
    <property type="entry name" value="MS_channel_2nd"/>
    <property type="match status" value="1"/>
</dbReference>
<evidence type="ECO:0000256" key="8">
    <source>
        <dbReference type="SAM" id="MobiDB-lite"/>
    </source>
</evidence>
<feature type="chain" id="PRO_5036918927" description="Small-conductance mechanosensitive channel" evidence="9">
    <location>
        <begin position="20"/>
        <end position="447"/>
    </location>
</feature>
<dbReference type="EMBL" id="BMKA01000003">
    <property type="protein sequence ID" value="GGA22617.1"/>
    <property type="molecule type" value="Genomic_DNA"/>
</dbReference>
<keyword evidence="6 7" id="KW-0472">Membrane</keyword>
<keyword evidence="3" id="KW-1003">Cell membrane</keyword>
<feature type="signal peptide" evidence="9">
    <location>
        <begin position="1"/>
        <end position="19"/>
    </location>
</feature>
<comment type="subcellular location">
    <subcellularLocation>
        <location evidence="7">Cell inner membrane</location>
        <topology evidence="7">Multi-pass membrane protein</topology>
    </subcellularLocation>
    <subcellularLocation>
        <location evidence="1">Cell membrane</location>
        <topology evidence="1">Multi-pass membrane protein</topology>
    </subcellularLocation>
</comment>
<comment type="function">
    <text evidence="7">Mechanosensitive channel that participates in the regulation of osmotic pressure changes within the cell, opening in response to stretch forces in the membrane lipid bilayer, without the need for other proteins. Contributes to normal resistance to hypoosmotic shock. Forms an ion channel of 1.0 nanosiemens conductance with a slight preference for anions.</text>
</comment>
<feature type="transmembrane region" description="Helical" evidence="7">
    <location>
        <begin position="129"/>
        <end position="152"/>
    </location>
</feature>
<keyword evidence="7" id="KW-0813">Transport</keyword>
<evidence type="ECO:0000313" key="11">
    <source>
        <dbReference type="EMBL" id="GGA22617.1"/>
    </source>
</evidence>
<dbReference type="Pfam" id="PF04972">
    <property type="entry name" value="BON"/>
    <property type="match status" value="1"/>
</dbReference>
<evidence type="ECO:0000256" key="4">
    <source>
        <dbReference type="ARBA" id="ARBA00022692"/>
    </source>
</evidence>
<keyword evidence="4 7" id="KW-0812">Transmembrane</keyword>
<comment type="subunit">
    <text evidence="7">Homoheptamer.</text>
</comment>